<protein>
    <submittedName>
        <fullName evidence="6">Sulfatase</fullName>
    </submittedName>
</protein>
<dbReference type="InterPro" id="IPR000917">
    <property type="entry name" value="Sulfatase_N"/>
</dbReference>
<evidence type="ECO:0000256" key="1">
    <source>
        <dbReference type="ARBA" id="ARBA00008779"/>
    </source>
</evidence>
<dbReference type="PROSITE" id="PS00149">
    <property type="entry name" value="SULFATASE_2"/>
    <property type="match status" value="1"/>
</dbReference>
<dbReference type="EMBL" id="JARXIC010000001">
    <property type="protein sequence ID" value="MDQ8192922.1"/>
    <property type="molecule type" value="Genomic_DNA"/>
</dbReference>
<dbReference type="Proteomes" id="UP001243717">
    <property type="component" value="Unassembled WGS sequence"/>
</dbReference>
<comment type="similarity">
    <text evidence="1">Belongs to the sulfatase family.</text>
</comment>
<keyword evidence="3" id="KW-0378">Hydrolase</keyword>
<keyword evidence="2" id="KW-0479">Metal-binding</keyword>
<dbReference type="PANTHER" id="PTHR42693">
    <property type="entry name" value="ARYLSULFATASE FAMILY MEMBER"/>
    <property type="match status" value="1"/>
</dbReference>
<evidence type="ECO:0000256" key="3">
    <source>
        <dbReference type="ARBA" id="ARBA00022801"/>
    </source>
</evidence>
<keyword evidence="7" id="KW-1185">Reference proteome</keyword>
<gene>
    <name evidence="6" type="ORF">QEH59_00695</name>
</gene>
<dbReference type="InterPro" id="IPR050738">
    <property type="entry name" value="Sulfatase"/>
</dbReference>
<dbReference type="InterPro" id="IPR024607">
    <property type="entry name" value="Sulfatase_CS"/>
</dbReference>
<dbReference type="InterPro" id="IPR017850">
    <property type="entry name" value="Alkaline_phosphatase_core_sf"/>
</dbReference>
<feature type="domain" description="Sulfatase N-terminal" evidence="5">
    <location>
        <begin position="27"/>
        <end position="296"/>
    </location>
</feature>
<name>A0ABU1AE85_9BACT</name>
<evidence type="ECO:0000256" key="4">
    <source>
        <dbReference type="ARBA" id="ARBA00022837"/>
    </source>
</evidence>
<dbReference type="PANTHER" id="PTHR42693:SF53">
    <property type="entry name" value="ENDO-4-O-SULFATASE"/>
    <property type="match status" value="1"/>
</dbReference>
<accession>A0ABU1AE85</accession>
<evidence type="ECO:0000313" key="7">
    <source>
        <dbReference type="Proteomes" id="UP001243717"/>
    </source>
</evidence>
<sequence>MADKKVQKRIYTLLLLLLPIGIHAAQPNFIIIVADDMSWTDSGAYGHPTIKTPNIDQMALDGMRFDQAFLTTSSCSPSRASIMTGRYPHNTGAPELHSEMPATQVMLTKVLKEAGYYTASVGKWHLGENVRDQFDLIIEDKEGAGTQQWIKTLQERPANQPFFLWLASNDPHRVYSPEKIKQSNSPSMVVVPPHYPDTAEVRKDLANYYNEISRLDHDLGRVRAEVAAQGITKNTFILFLSDNGRPFPASKTRLTDEGIRTPFIITYPQRVQSNTTTSSLISTIDIFPTIADIANIPIPSTVSGKSFLAVLENPQNSIRNRIYAEHNWHDYQAYERAVRNERYTYIRNALPELAATPPADAVGSPTYQAMRKLRDAGELTALQMDSFTQPRAVDFLYDNIMDPYSTVNLANKTEYQSILKTLSADLDKWIQSTNDVMPKELTPDLFDRETGRMLPIHRNYMK</sequence>
<evidence type="ECO:0000313" key="6">
    <source>
        <dbReference type="EMBL" id="MDQ8192922.1"/>
    </source>
</evidence>
<dbReference type="RefSeq" id="WP_308983432.1">
    <property type="nucleotide sequence ID" value="NZ_JARXIC010000001.1"/>
</dbReference>
<dbReference type="Pfam" id="PF00884">
    <property type="entry name" value="Sulfatase"/>
    <property type="match status" value="1"/>
</dbReference>
<dbReference type="Gene3D" id="3.40.720.10">
    <property type="entry name" value="Alkaline Phosphatase, subunit A"/>
    <property type="match status" value="1"/>
</dbReference>
<keyword evidence="4" id="KW-0106">Calcium</keyword>
<proteinExistence type="inferred from homology"/>
<comment type="caution">
    <text evidence="6">The sequence shown here is derived from an EMBL/GenBank/DDBJ whole genome shotgun (WGS) entry which is preliminary data.</text>
</comment>
<reference evidence="6 7" key="1">
    <citation type="submission" date="2023-04" db="EMBL/GenBank/DDBJ databases">
        <title>A novel bacteria isolated from coastal sediment.</title>
        <authorList>
            <person name="Liu X.-J."/>
            <person name="Du Z.-J."/>
        </authorList>
    </citation>
    <scope>NUCLEOTIDE SEQUENCE [LARGE SCALE GENOMIC DNA]</scope>
    <source>
        <strain evidence="6 7">SDUM461004</strain>
    </source>
</reference>
<organism evidence="6 7">
    <name type="scientific">Thalassobacterium sedimentorum</name>
    <dbReference type="NCBI Taxonomy" id="3041258"/>
    <lineage>
        <taxon>Bacteria</taxon>
        <taxon>Pseudomonadati</taxon>
        <taxon>Verrucomicrobiota</taxon>
        <taxon>Opitutia</taxon>
        <taxon>Puniceicoccales</taxon>
        <taxon>Coraliomargaritaceae</taxon>
        <taxon>Thalassobacterium</taxon>
    </lineage>
</organism>
<evidence type="ECO:0000259" key="5">
    <source>
        <dbReference type="Pfam" id="PF00884"/>
    </source>
</evidence>
<dbReference type="SUPFAM" id="SSF53649">
    <property type="entry name" value="Alkaline phosphatase-like"/>
    <property type="match status" value="1"/>
</dbReference>
<dbReference type="PROSITE" id="PS00523">
    <property type="entry name" value="SULFATASE_1"/>
    <property type="match status" value="1"/>
</dbReference>
<dbReference type="CDD" id="cd16027">
    <property type="entry name" value="SGSH"/>
    <property type="match status" value="1"/>
</dbReference>
<evidence type="ECO:0000256" key="2">
    <source>
        <dbReference type="ARBA" id="ARBA00022723"/>
    </source>
</evidence>